<name>A0A2W5EMW4_9HYPH</name>
<dbReference type="EMBL" id="QFOL01000355">
    <property type="protein sequence ID" value="PZP44628.1"/>
    <property type="molecule type" value="Genomic_DNA"/>
</dbReference>
<dbReference type="InterPro" id="IPR012106">
    <property type="entry name" value="Phage_Mu_Gp1"/>
</dbReference>
<reference evidence="1 2" key="1">
    <citation type="submission" date="2017-08" db="EMBL/GenBank/DDBJ databases">
        <title>Infants hospitalized years apart are colonized by the same room-sourced microbial strains.</title>
        <authorList>
            <person name="Brooks B."/>
            <person name="Olm M.R."/>
            <person name="Firek B.A."/>
            <person name="Baker R."/>
            <person name="Thomas B.C."/>
            <person name="Morowitz M.J."/>
            <person name="Banfield J.F."/>
        </authorList>
    </citation>
    <scope>NUCLEOTIDE SEQUENCE [LARGE SCALE GENOMIC DNA]</scope>
    <source>
        <strain evidence="1">S2_009_000_R2_73</strain>
    </source>
</reference>
<dbReference type="Pfam" id="PF10123">
    <property type="entry name" value="Mu-like_Pro"/>
    <property type="match status" value="1"/>
</dbReference>
<organism evidence="1 2">
    <name type="scientific">Agrobacterium fabrum</name>
    <dbReference type="NCBI Taxonomy" id="1176649"/>
    <lineage>
        <taxon>Bacteria</taxon>
        <taxon>Pseudomonadati</taxon>
        <taxon>Pseudomonadota</taxon>
        <taxon>Alphaproteobacteria</taxon>
        <taxon>Hyphomicrobiales</taxon>
        <taxon>Rhizobiaceae</taxon>
        <taxon>Rhizobium/Agrobacterium group</taxon>
        <taxon>Agrobacterium</taxon>
        <taxon>Agrobacterium tumefaciens complex</taxon>
    </lineage>
</organism>
<evidence type="ECO:0008006" key="3">
    <source>
        <dbReference type="Google" id="ProtNLM"/>
    </source>
</evidence>
<evidence type="ECO:0000313" key="2">
    <source>
        <dbReference type="Proteomes" id="UP000249769"/>
    </source>
</evidence>
<sequence length="283" mass="30505">MHENIVTDIALFAAAADENNTPAWIKIAPRGKLTARDGRKFNIDPETLVERFKADGIYVPVDTDHATVKRAANGDNAPAVGWIEELQARDDGLWGRVSWLKEGARIIAEKTHRYISPTLKVGDNGVAVWLHSAALVAAPALSMPAVASADVSRKEKETTVDPKILEALGVKPDASSDEIIAKIATLSAKAENADAMISGLARTTKKLSGQVVTDRDRRIEARVDQAIVTGSAQPALRDFLITLASIDESLLEEYCAKNGTPYARWKSAAANWTFLPSPGARSL</sequence>
<dbReference type="Proteomes" id="UP000249769">
    <property type="component" value="Unassembled WGS sequence"/>
</dbReference>
<protein>
    <recommendedName>
        <fullName evidence="3">Mu-like prophage I protein</fullName>
    </recommendedName>
</protein>
<evidence type="ECO:0000313" key="1">
    <source>
        <dbReference type="EMBL" id="PZP44628.1"/>
    </source>
</evidence>
<gene>
    <name evidence="1" type="ORF">DI595_19820</name>
</gene>
<comment type="caution">
    <text evidence="1">The sequence shown here is derived from an EMBL/GenBank/DDBJ whole genome shotgun (WGS) entry which is preliminary data.</text>
</comment>
<dbReference type="AlphaFoldDB" id="A0A2W5EMW4"/>
<accession>A0A2W5EMW4</accession>
<proteinExistence type="predicted"/>